<comment type="function">
    <text evidence="14 19">Bifunctional enzyme that catalyzes the epimerization of the S- and R-forms of NAD(P)HX and the dehydration of the S-form of NAD(P)HX at the expense of ADP, which is converted to AMP. This allows the repair of both epimers of NAD(P)HX, a damaged form of NAD(P)H that is a result of enzymatic or heat-dependent hydration.</text>
</comment>
<proteinExistence type="inferred from homology"/>
<evidence type="ECO:0000259" key="21">
    <source>
        <dbReference type="PROSITE" id="PS51385"/>
    </source>
</evidence>
<protein>
    <recommendedName>
        <fullName evidence="19">Bifunctional NAD(P)H-hydrate repair enzyme</fullName>
    </recommendedName>
    <alternativeName>
        <fullName evidence="19">Nicotinamide nucleotide repair protein</fullName>
    </alternativeName>
    <domain>
        <recommendedName>
            <fullName evidence="19">ADP-dependent (S)-NAD(P)H-hydrate dehydratase</fullName>
            <ecNumber evidence="19">4.2.1.136</ecNumber>
        </recommendedName>
        <alternativeName>
            <fullName evidence="19">ADP-dependent NAD(P)HX dehydratase</fullName>
        </alternativeName>
    </domain>
    <domain>
        <recommendedName>
            <fullName evidence="19">NAD(P)H-hydrate epimerase</fullName>
            <ecNumber evidence="19">5.1.99.6</ecNumber>
        </recommendedName>
    </domain>
</protein>
<dbReference type="GO" id="GO:0046872">
    <property type="term" value="F:metal ion binding"/>
    <property type="evidence" value="ECO:0007669"/>
    <property type="project" value="UniProtKB-UniRule"/>
</dbReference>
<keyword evidence="8 17" id="KW-0521">NADP</keyword>
<evidence type="ECO:0000256" key="5">
    <source>
        <dbReference type="ARBA" id="ARBA00022723"/>
    </source>
</evidence>
<dbReference type="SUPFAM" id="SSF64153">
    <property type="entry name" value="YjeF N-terminal domain-like"/>
    <property type="match status" value="1"/>
</dbReference>
<feature type="binding site" evidence="18">
    <location>
        <begin position="130"/>
        <end position="136"/>
    </location>
    <ligand>
        <name>(6S)-NADPHX</name>
        <dbReference type="ChEBI" id="CHEBI:64076"/>
    </ligand>
</feature>
<comment type="catalytic activity">
    <reaction evidence="15 17 19">
        <text>(6S)-NADHX + ADP = AMP + phosphate + NADH + H(+)</text>
        <dbReference type="Rhea" id="RHEA:32223"/>
        <dbReference type="ChEBI" id="CHEBI:15378"/>
        <dbReference type="ChEBI" id="CHEBI:43474"/>
        <dbReference type="ChEBI" id="CHEBI:57945"/>
        <dbReference type="ChEBI" id="CHEBI:64074"/>
        <dbReference type="ChEBI" id="CHEBI:456215"/>
        <dbReference type="ChEBI" id="CHEBI:456216"/>
        <dbReference type="EC" id="4.2.1.136"/>
    </reaction>
</comment>
<dbReference type="InterPro" id="IPR030677">
    <property type="entry name" value="Nnr"/>
</dbReference>
<feature type="domain" description="YjeF C-terminal" evidence="20">
    <location>
        <begin position="222"/>
        <end position="503"/>
    </location>
</feature>
<dbReference type="EC" id="5.1.99.6" evidence="19"/>
<dbReference type="NCBIfam" id="TIGR00197">
    <property type="entry name" value="yjeF_nterm"/>
    <property type="match status" value="1"/>
</dbReference>
<keyword evidence="13" id="KW-0511">Multifunctional enzyme</keyword>
<dbReference type="CDD" id="cd01171">
    <property type="entry name" value="YXKO-related"/>
    <property type="match status" value="1"/>
</dbReference>
<organism evidence="22 23">
    <name type="scientific">Caldisericum exile (strain DSM 21853 / NBRC 104410 / AZM16c01)</name>
    <dbReference type="NCBI Taxonomy" id="511051"/>
    <lineage>
        <taxon>Bacteria</taxon>
        <taxon>Pseudomonadati</taxon>
        <taxon>Caldisericota/Cryosericota group</taxon>
        <taxon>Caldisericota</taxon>
        <taxon>Caldisericia</taxon>
        <taxon>Caldisericales</taxon>
        <taxon>Caldisericaceae</taxon>
        <taxon>Caldisericum</taxon>
    </lineage>
</organism>
<evidence type="ECO:0000313" key="22">
    <source>
        <dbReference type="EMBL" id="BAL80689.1"/>
    </source>
</evidence>
<comment type="similarity">
    <text evidence="17">Belongs to the NnrD/CARKD family.</text>
</comment>
<accession>A0A7U6JFQ7</accession>
<comment type="cofactor">
    <cofactor evidence="18 19">
        <name>K(+)</name>
        <dbReference type="ChEBI" id="CHEBI:29103"/>
    </cofactor>
    <text evidence="18 19">Binds 1 potassium ion per subunit.</text>
</comment>
<comment type="function">
    <text evidence="17">Catalyzes the dehydration of the S-form of NAD(P)HX at the expense of ADP, which is converted to AMP. Together with NAD(P)HX epimerase, which catalyzes the epimerization of the S- and R-forms, the enzyme allows the repair of both epimers of NAD(P)HX, a damaged form of NAD(P)H that is a result of enzymatic or heat-dependent hydration.</text>
</comment>
<dbReference type="OrthoDB" id="9806925at2"/>
<feature type="binding site" evidence="18">
    <location>
        <position position="162"/>
    </location>
    <ligand>
        <name>K(+)</name>
        <dbReference type="ChEBI" id="CHEBI:29103"/>
    </ligand>
</feature>
<dbReference type="PIRSF" id="PIRSF017184">
    <property type="entry name" value="Nnr"/>
    <property type="match status" value="1"/>
</dbReference>
<feature type="binding site" evidence="18">
    <location>
        <position position="159"/>
    </location>
    <ligand>
        <name>(6S)-NADPHX</name>
        <dbReference type="ChEBI" id="CHEBI:64076"/>
    </ligand>
</feature>
<keyword evidence="9 18" id="KW-0630">Potassium</keyword>
<feature type="binding site" evidence="17">
    <location>
        <begin position="416"/>
        <end position="420"/>
    </location>
    <ligand>
        <name>AMP</name>
        <dbReference type="ChEBI" id="CHEBI:456215"/>
    </ligand>
</feature>
<evidence type="ECO:0000256" key="10">
    <source>
        <dbReference type="ARBA" id="ARBA00023027"/>
    </source>
</evidence>
<feature type="binding site" evidence="17">
    <location>
        <position position="379"/>
    </location>
    <ligand>
        <name>(6S)-NADPHX</name>
        <dbReference type="ChEBI" id="CHEBI:64076"/>
    </ligand>
</feature>
<evidence type="ECO:0000256" key="4">
    <source>
        <dbReference type="ARBA" id="ARBA00009524"/>
    </source>
</evidence>
<sequence>MKVATGEEIKRLDKLAVSLGVKEEILMENAGYSVFSFLKEKFGLTKKFLIFAGSGNNGGDAFVVARLLASFNASVTLFTVSDLTNLKESAKKNFELLKNYPVEILEFESVNRVLLSAIRETDVIVDGIFGTGLNRRIEGKIAELIVEINNSGKPVVAIDIPSGISANTGAVLGVAIKATYTITMGLPKRGFFAFPGCDYVGKIIVSHISYPPELTFSKDISVEIKIVEPYPERPTNAHKGLLGKALFISGSSFYTGAPYFNALSFLKSGGGISFLATTENVSRIVSQRSPEIVQIPLKENMQGAIAKENIEKILEFSKNVDIVAIGSGLSVDDDTEQLVLDVVDKVEKPLIIDGDAITIIARHKEVLKKRKFDTVLTPHMGEFSRLTGVSIDEIKKDKFSALFMAMEEIPHTIVLKGEYTLIGSKGNIYINTSGNPVLGTAGSGDVLVGTIASCIVRKANTVEGTILGAYIHGLSGDLLAKEFREGLTAEDILQNIPNAIRYYWMHYKELEGALYEGL</sequence>
<comment type="cofactor">
    <cofactor evidence="17">
        <name>Mg(2+)</name>
        <dbReference type="ChEBI" id="CHEBI:18420"/>
    </cofactor>
</comment>
<feature type="domain" description="YjeF N-terminal" evidence="21">
    <location>
        <begin position="9"/>
        <end position="216"/>
    </location>
</feature>
<feature type="binding site" evidence="18">
    <location>
        <position position="57"/>
    </location>
    <ligand>
        <name>K(+)</name>
        <dbReference type="ChEBI" id="CHEBI:29103"/>
    </ligand>
</feature>
<dbReference type="HAMAP" id="MF_01966">
    <property type="entry name" value="NADHX_epimerase"/>
    <property type="match status" value="1"/>
</dbReference>
<feature type="binding site" evidence="17">
    <location>
        <position position="444"/>
    </location>
    <ligand>
        <name>AMP</name>
        <dbReference type="ChEBI" id="CHEBI:456215"/>
    </ligand>
</feature>
<keyword evidence="23" id="KW-1185">Reference proteome</keyword>
<comment type="catalytic activity">
    <reaction evidence="2 18 19">
        <text>(6R)-NADPHX = (6S)-NADPHX</text>
        <dbReference type="Rhea" id="RHEA:32227"/>
        <dbReference type="ChEBI" id="CHEBI:64076"/>
        <dbReference type="ChEBI" id="CHEBI:64077"/>
        <dbReference type="EC" id="5.1.99.6"/>
    </reaction>
</comment>
<dbReference type="Proteomes" id="UP000004793">
    <property type="component" value="Chromosome"/>
</dbReference>
<keyword evidence="5 18" id="KW-0479">Metal-binding</keyword>
<dbReference type="InterPro" id="IPR029056">
    <property type="entry name" value="Ribokinase-like"/>
</dbReference>
<dbReference type="GO" id="GO:0052855">
    <property type="term" value="F:ADP-dependent NAD(P)H-hydrate dehydratase activity"/>
    <property type="evidence" value="ECO:0007669"/>
    <property type="project" value="UniProtKB-UniRule"/>
</dbReference>
<evidence type="ECO:0000256" key="15">
    <source>
        <dbReference type="ARBA" id="ARBA00048238"/>
    </source>
</evidence>
<comment type="similarity">
    <text evidence="4 19">In the C-terminal section; belongs to the NnrD/CARKD family.</text>
</comment>
<keyword evidence="7 17" id="KW-0067">ATP-binding</keyword>
<evidence type="ECO:0000256" key="13">
    <source>
        <dbReference type="ARBA" id="ARBA00023268"/>
    </source>
</evidence>
<keyword evidence="11 18" id="KW-0413">Isomerase</keyword>
<evidence type="ECO:0000256" key="1">
    <source>
        <dbReference type="ARBA" id="ARBA00000013"/>
    </source>
</evidence>
<dbReference type="SUPFAM" id="SSF53613">
    <property type="entry name" value="Ribokinase-like"/>
    <property type="match status" value="1"/>
</dbReference>
<dbReference type="Pfam" id="PF03853">
    <property type="entry name" value="YjeF_N"/>
    <property type="match status" value="1"/>
</dbReference>
<feature type="binding site" evidence="17">
    <location>
        <position position="445"/>
    </location>
    <ligand>
        <name>(6S)-NADPHX</name>
        <dbReference type="ChEBI" id="CHEBI:64076"/>
    </ligand>
</feature>
<evidence type="ECO:0000256" key="2">
    <source>
        <dbReference type="ARBA" id="ARBA00000909"/>
    </source>
</evidence>
<dbReference type="PANTHER" id="PTHR12592:SF0">
    <property type="entry name" value="ATP-DEPENDENT (S)-NAD(P)H-HYDRATE DEHYDRATASE"/>
    <property type="match status" value="1"/>
</dbReference>
<evidence type="ECO:0000256" key="18">
    <source>
        <dbReference type="HAMAP-Rule" id="MF_01966"/>
    </source>
</evidence>
<evidence type="ECO:0000256" key="14">
    <source>
        <dbReference type="ARBA" id="ARBA00025153"/>
    </source>
</evidence>
<evidence type="ECO:0000259" key="20">
    <source>
        <dbReference type="PROSITE" id="PS51383"/>
    </source>
</evidence>
<dbReference type="InterPro" id="IPR036652">
    <property type="entry name" value="YjeF_N_dom_sf"/>
</dbReference>
<comment type="similarity">
    <text evidence="3 19">In the N-terminal section; belongs to the NnrE/AIBP family.</text>
</comment>
<evidence type="ECO:0000256" key="8">
    <source>
        <dbReference type="ARBA" id="ARBA00022857"/>
    </source>
</evidence>
<evidence type="ECO:0000256" key="16">
    <source>
        <dbReference type="ARBA" id="ARBA00049209"/>
    </source>
</evidence>
<feature type="binding site" evidence="17">
    <location>
        <position position="257"/>
    </location>
    <ligand>
        <name>(6S)-NADPHX</name>
        <dbReference type="ChEBI" id="CHEBI:64076"/>
    </ligand>
</feature>
<dbReference type="GO" id="GO:0005524">
    <property type="term" value="F:ATP binding"/>
    <property type="evidence" value="ECO:0007669"/>
    <property type="project" value="UniProtKB-UniRule"/>
</dbReference>
<dbReference type="RefSeq" id="WP_014453093.1">
    <property type="nucleotide sequence ID" value="NC_017096.1"/>
</dbReference>
<comment type="function">
    <text evidence="18">Catalyzes the epimerization of the S- and R-forms of NAD(P)HX, a damaged form of NAD(P)H that is a result of enzymatic or heat-dependent hydration. This is a prerequisite for the S-specific NAD(P)H-hydrate dehydratase to allow the repair of both epimers of NAD(P)HX.</text>
</comment>
<evidence type="ECO:0000256" key="7">
    <source>
        <dbReference type="ARBA" id="ARBA00022840"/>
    </source>
</evidence>
<dbReference type="Pfam" id="PF01256">
    <property type="entry name" value="Carb_kinase"/>
    <property type="match status" value="1"/>
</dbReference>
<dbReference type="KEGG" id="cex:CSE_05630"/>
<comment type="subunit">
    <text evidence="17">Homotetramer.</text>
</comment>
<comment type="catalytic activity">
    <reaction evidence="16 17 19">
        <text>(6S)-NADPHX + ADP = AMP + phosphate + NADPH + H(+)</text>
        <dbReference type="Rhea" id="RHEA:32235"/>
        <dbReference type="ChEBI" id="CHEBI:15378"/>
        <dbReference type="ChEBI" id="CHEBI:43474"/>
        <dbReference type="ChEBI" id="CHEBI:57783"/>
        <dbReference type="ChEBI" id="CHEBI:64076"/>
        <dbReference type="ChEBI" id="CHEBI:456215"/>
        <dbReference type="ChEBI" id="CHEBI:456216"/>
        <dbReference type="EC" id="4.2.1.136"/>
    </reaction>
</comment>
<evidence type="ECO:0000256" key="3">
    <source>
        <dbReference type="ARBA" id="ARBA00006001"/>
    </source>
</evidence>
<evidence type="ECO:0000313" key="23">
    <source>
        <dbReference type="Proteomes" id="UP000004793"/>
    </source>
</evidence>
<dbReference type="FunFam" id="3.40.50.10260:FF:000003">
    <property type="entry name" value="Multifunctional fusion protein"/>
    <property type="match status" value="1"/>
</dbReference>
<evidence type="ECO:0000256" key="6">
    <source>
        <dbReference type="ARBA" id="ARBA00022741"/>
    </source>
</evidence>
<keyword evidence="12 17" id="KW-0456">Lyase</keyword>
<feature type="binding site" evidence="17">
    <location>
        <position position="328"/>
    </location>
    <ligand>
        <name>(6S)-NADPHX</name>
        <dbReference type="ChEBI" id="CHEBI:64076"/>
    </ligand>
</feature>
<dbReference type="NCBIfam" id="TIGR00196">
    <property type="entry name" value="yjeF_cterm"/>
    <property type="match status" value="1"/>
</dbReference>
<gene>
    <name evidence="17" type="primary">nnrD</name>
    <name evidence="18" type="synonym">nnrE</name>
    <name evidence="22" type="ordered locus">CSE_05630</name>
</gene>
<dbReference type="EMBL" id="AP012051">
    <property type="protein sequence ID" value="BAL80689.1"/>
    <property type="molecule type" value="Genomic_DNA"/>
</dbReference>
<name>A0A7U6JFQ7_CALEA</name>
<comment type="similarity">
    <text evidence="18">Belongs to the NnrE/AIBP family.</text>
</comment>
<feature type="binding site" evidence="18">
    <location>
        <position position="126"/>
    </location>
    <ligand>
        <name>K(+)</name>
        <dbReference type="ChEBI" id="CHEBI:29103"/>
    </ligand>
</feature>
<dbReference type="GO" id="GO:0046496">
    <property type="term" value="P:nicotinamide nucleotide metabolic process"/>
    <property type="evidence" value="ECO:0007669"/>
    <property type="project" value="UniProtKB-UniRule"/>
</dbReference>
<reference evidence="22 23" key="1">
    <citation type="submission" date="2011-01" db="EMBL/GenBank/DDBJ databases">
        <title>Whole genome sequence of Caldisericum exile AZM16c01.</title>
        <authorList>
            <person name="Narita-Yamada S."/>
            <person name="Kawakoshi A."/>
            <person name="Nakamura S."/>
            <person name="Sasagawa M."/>
            <person name="Fukada J."/>
            <person name="Sekine M."/>
            <person name="Kato Y."/>
            <person name="Fukai R."/>
            <person name="Sasaki K."/>
            <person name="Hanamaki A."/>
            <person name="Narita H."/>
            <person name="Konno Y."/>
            <person name="Mori K."/>
            <person name="Yamazaki S."/>
            <person name="Suzuki K."/>
            <person name="Fujita N."/>
        </authorList>
    </citation>
    <scope>NUCLEOTIDE SEQUENCE [LARGE SCALE GENOMIC DNA]</scope>
    <source>
        <strain evidence="23">DSM 21853 / NBRC 104410 / AZM16c01</strain>
    </source>
</reference>
<dbReference type="InterPro" id="IPR000631">
    <property type="entry name" value="CARKD"/>
</dbReference>
<keyword evidence="6 17" id="KW-0547">Nucleotide-binding</keyword>
<dbReference type="PROSITE" id="PS51385">
    <property type="entry name" value="YJEF_N"/>
    <property type="match status" value="1"/>
</dbReference>
<feature type="binding site" evidence="18">
    <location>
        <begin position="56"/>
        <end position="60"/>
    </location>
    <ligand>
        <name>(6S)-NADPHX</name>
        <dbReference type="ChEBI" id="CHEBI:64076"/>
    </ligand>
</feature>
<evidence type="ECO:0000256" key="17">
    <source>
        <dbReference type="HAMAP-Rule" id="MF_01965"/>
    </source>
</evidence>
<evidence type="ECO:0000256" key="12">
    <source>
        <dbReference type="ARBA" id="ARBA00023239"/>
    </source>
</evidence>
<dbReference type="PANTHER" id="PTHR12592">
    <property type="entry name" value="ATP-DEPENDENT (S)-NAD(P)H-HYDRATE DEHYDRATASE FAMILY MEMBER"/>
    <property type="match status" value="1"/>
</dbReference>
<dbReference type="InterPro" id="IPR004443">
    <property type="entry name" value="YjeF_N_dom"/>
</dbReference>
<dbReference type="AlphaFoldDB" id="A0A7U6JFQ7"/>
<dbReference type="Gene3D" id="3.40.1190.20">
    <property type="match status" value="1"/>
</dbReference>
<dbReference type="EC" id="4.2.1.136" evidence="19"/>
<evidence type="ECO:0000256" key="11">
    <source>
        <dbReference type="ARBA" id="ARBA00023235"/>
    </source>
</evidence>
<evidence type="ECO:0000256" key="9">
    <source>
        <dbReference type="ARBA" id="ARBA00022958"/>
    </source>
</evidence>
<keyword evidence="10 17" id="KW-0520">NAD</keyword>
<dbReference type="Gene3D" id="3.40.50.10260">
    <property type="entry name" value="YjeF N-terminal domain"/>
    <property type="match status" value="1"/>
</dbReference>
<dbReference type="PROSITE" id="PS51383">
    <property type="entry name" value="YJEF_C_3"/>
    <property type="match status" value="1"/>
</dbReference>
<dbReference type="GO" id="GO:0110051">
    <property type="term" value="P:metabolite repair"/>
    <property type="evidence" value="ECO:0007669"/>
    <property type="project" value="TreeGrafter"/>
</dbReference>
<comment type="catalytic activity">
    <reaction evidence="1 18 19">
        <text>(6R)-NADHX = (6S)-NADHX</text>
        <dbReference type="Rhea" id="RHEA:32215"/>
        <dbReference type="ChEBI" id="CHEBI:64074"/>
        <dbReference type="ChEBI" id="CHEBI:64075"/>
        <dbReference type="EC" id="5.1.99.6"/>
    </reaction>
</comment>
<evidence type="ECO:0000256" key="19">
    <source>
        <dbReference type="PIRNR" id="PIRNR017184"/>
    </source>
</evidence>
<dbReference type="GO" id="GO:0052856">
    <property type="term" value="F:NAD(P)HX epimerase activity"/>
    <property type="evidence" value="ECO:0007669"/>
    <property type="project" value="UniProtKB-UniRule"/>
</dbReference>
<comment type="caution">
    <text evidence="18">Lacks conserved residue(s) required for the propagation of feature annotation.</text>
</comment>
<dbReference type="HAMAP" id="MF_01965">
    <property type="entry name" value="NADHX_dehydratase"/>
    <property type="match status" value="1"/>
</dbReference>